<name>A0A2H4UFQ7_STAXY</name>
<feature type="compositionally biased region" description="Basic and acidic residues" evidence="14">
    <location>
        <begin position="572"/>
        <end position="607"/>
    </location>
</feature>
<dbReference type="PROSITE" id="PS00108">
    <property type="entry name" value="PROTEIN_KINASE_ST"/>
    <property type="match status" value="1"/>
</dbReference>
<dbReference type="GO" id="GO:0005524">
    <property type="term" value="F:ATP binding"/>
    <property type="evidence" value="ECO:0007669"/>
    <property type="project" value="UniProtKB-UniRule"/>
</dbReference>
<comment type="subcellular location">
    <subcellularLocation>
        <location evidence="11">Spore membrane</location>
        <topology evidence="11">Single-pass type II membrane protein</topology>
    </subcellularLocation>
</comment>
<evidence type="ECO:0000256" key="6">
    <source>
        <dbReference type="ARBA" id="ARBA00022777"/>
    </source>
</evidence>
<dbReference type="PROSITE" id="PS00107">
    <property type="entry name" value="PROTEIN_KINASE_ATP"/>
    <property type="match status" value="1"/>
</dbReference>
<evidence type="ECO:0000256" key="15">
    <source>
        <dbReference type="SAM" id="Phobius"/>
    </source>
</evidence>
<evidence type="ECO:0000256" key="14">
    <source>
        <dbReference type="SAM" id="MobiDB-lite"/>
    </source>
</evidence>
<dbReference type="GO" id="GO:0009847">
    <property type="term" value="P:spore germination"/>
    <property type="evidence" value="ECO:0007669"/>
    <property type="project" value="UniProtKB-ARBA"/>
</dbReference>
<dbReference type="InterPro" id="IPR011009">
    <property type="entry name" value="Kinase-like_dom_sf"/>
</dbReference>
<keyword evidence="15" id="KW-0812">Transmembrane</keyword>
<dbReference type="CDD" id="cd06577">
    <property type="entry name" value="PASTA_pknB"/>
    <property type="match status" value="3"/>
</dbReference>
<feature type="transmembrane region" description="Helical" evidence="15">
    <location>
        <begin position="345"/>
        <end position="367"/>
    </location>
</feature>
<feature type="region of interest" description="Disordered" evidence="14">
    <location>
        <begin position="535"/>
        <end position="621"/>
    </location>
</feature>
<protein>
    <recommendedName>
        <fullName evidence="12">Serine/threonine-protein kinase PrkC</fullName>
        <ecNumber evidence="1">2.7.11.1</ecNumber>
    </recommendedName>
</protein>
<keyword evidence="8" id="KW-0735">Signal-anchor</keyword>
<organism evidence="18">
    <name type="scientific">Staphylococcus xylosus</name>
    <dbReference type="NCBI Taxonomy" id="1288"/>
    <lineage>
        <taxon>Bacteria</taxon>
        <taxon>Bacillati</taxon>
        <taxon>Bacillota</taxon>
        <taxon>Bacilli</taxon>
        <taxon>Bacillales</taxon>
        <taxon>Staphylococcaceae</taxon>
        <taxon>Staphylococcus</taxon>
    </lineage>
</organism>
<evidence type="ECO:0000313" key="18">
    <source>
        <dbReference type="EMBL" id="ATZ72064.1"/>
    </source>
</evidence>
<dbReference type="PROSITE" id="PS50011">
    <property type="entry name" value="PROTEIN_KINASE_DOM"/>
    <property type="match status" value="1"/>
</dbReference>
<keyword evidence="7 13" id="KW-0067">ATP-binding</keyword>
<dbReference type="PANTHER" id="PTHR43289:SF34">
    <property type="entry name" value="SERINE_THREONINE-PROTEIN KINASE YBDM-RELATED"/>
    <property type="match status" value="1"/>
</dbReference>
<dbReference type="SMART" id="SM00740">
    <property type="entry name" value="PASTA"/>
    <property type="match status" value="3"/>
</dbReference>
<dbReference type="FunFam" id="3.30.200.20:FF:000035">
    <property type="entry name" value="Serine/threonine protein kinase Stk1"/>
    <property type="match status" value="1"/>
</dbReference>
<keyword evidence="2 18" id="KW-0723">Serine/threonine-protein kinase</keyword>
<dbReference type="FunFam" id="1.10.510.10:FF:000021">
    <property type="entry name" value="Serine/threonine protein kinase"/>
    <property type="match status" value="1"/>
</dbReference>
<evidence type="ECO:0000256" key="7">
    <source>
        <dbReference type="ARBA" id="ARBA00022840"/>
    </source>
</evidence>
<comment type="catalytic activity">
    <reaction evidence="9">
        <text>L-threonyl-[protein] + ATP = O-phospho-L-threonyl-[protein] + ADP + H(+)</text>
        <dbReference type="Rhea" id="RHEA:46608"/>
        <dbReference type="Rhea" id="RHEA-COMP:11060"/>
        <dbReference type="Rhea" id="RHEA-COMP:11605"/>
        <dbReference type="ChEBI" id="CHEBI:15378"/>
        <dbReference type="ChEBI" id="CHEBI:30013"/>
        <dbReference type="ChEBI" id="CHEBI:30616"/>
        <dbReference type="ChEBI" id="CHEBI:61977"/>
        <dbReference type="ChEBI" id="CHEBI:456216"/>
        <dbReference type="EC" id="2.7.11.1"/>
    </reaction>
</comment>
<sequence>MIGKIINERYKVTKKLGGGGMSRVYLAEDSILKRSVAIKAIRIPAGEKEEAIKRFEREVHNLTQLSHNNIVNVFDVTEDDENFYLVMEYIEGLTLSEYIQKNQPLDVDTILNFINQIINGIKHAHDTKIVHRDIKPQNILVDKNQTLKILDFGIAKALSETTMTETNHVLGTVQYLSPEQARGDITDNGTDIYSMGVVLYEMLIGKPPFSGETAVSIAIKHIQDPMPNVTDERSDIRQALSNVVLKATEKDKMERYQSVREMQNDLETVMSDERASEDRYQSSITNTKTVPINKSEIANQTREEDKGKSISETMQIPIVNQQQFQSSEEHIYAVPRKKRSKKKKFLYTLIIVLLLFGLFGFMAMGMFGNKYLEAPDLTGKTEKEADHILKENKLQMGKTTREYSDKYPENKIIKTNPEKGERLEQNSKVDIVMSKGPQLAEMPSLYGMSKSEAINKLEDLGIKDTKVKQSYSKQNVAKGLIESQNISPGDKVKVNNSNIELIESLGIKQVYVDDYENKSFKTAKEELESKGFKVEVSEEKNDDKVKKDDVISQSPKGEEVDEGSTISFVVSKGKEESKDESKDDAKDKDDKDKDDSKDDEAATKEYTETYQVQYTGDDDESQEVKVYIRDKDDQGSSAAQTYKIKENKTIKIPMTIEKGKTAGFTVRVDDKVVADKDIPYDF</sequence>
<dbReference type="Pfam" id="PF21160">
    <property type="entry name" value="PrkC-like_PASTA-like"/>
    <property type="match status" value="1"/>
</dbReference>
<dbReference type="Gene3D" id="3.30.10.20">
    <property type="match status" value="3"/>
</dbReference>
<dbReference type="InterPro" id="IPR017441">
    <property type="entry name" value="Protein_kinase_ATP_BS"/>
</dbReference>
<evidence type="ECO:0000256" key="10">
    <source>
        <dbReference type="ARBA" id="ARBA00048679"/>
    </source>
</evidence>
<proteinExistence type="predicted"/>
<dbReference type="PROSITE" id="PS51178">
    <property type="entry name" value="PASTA"/>
    <property type="match status" value="3"/>
</dbReference>
<feature type="domain" description="Protein kinase" evidence="16">
    <location>
        <begin position="10"/>
        <end position="270"/>
    </location>
</feature>
<evidence type="ECO:0000256" key="5">
    <source>
        <dbReference type="ARBA" id="ARBA00022741"/>
    </source>
</evidence>
<dbReference type="EMBL" id="MG557992">
    <property type="protein sequence ID" value="ATZ72064.1"/>
    <property type="molecule type" value="Genomic_DNA"/>
</dbReference>
<feature type="domain" description="PASTA" evidence="17">
    <location>
        <begin position="436"/>
        <end position="505"/>
    </location>
</feature>
<evidence type="ECO:0000256" key="2">
    <source>
        <dbReference type="ARBA" id="ARBA00022527"/>
    </source>
</evidence>
<dbReference type="GO" id="GO:0007165">
    <property type="term" value="P:signal transduction"/>
    <property type="evidence" value="ECO:0007669"/>
    <property type="project" value="UniProtKB-ARBA"/>
</dbReference>
<feature type="domain" description="PASTA" evidence="17">
    <location>
        <begin position="368"/>
        <end position="435"/>
    </location>
</feature>
<keyword evidence="4" id="KW-0808">Transferase</keyword>
<keyword evidence="3" id="KW-0309">Germination</keyword>
<dbReference type="AlphaFoldDB" id="A0A2H4UFQ7"/>
<keyword evidence="6 18" id="KW-0418">Kinase</keyword>
<evidence type="ECO:0000259" key="17">
    <source>
        <dbReference type="PROSITE" id="PS51178"/>
    </source>
</evidence>
<dbReference type="Pfam" id="PF03793">
    <property type="entry name" value="PASTA"/>
    <property type="match status" value="3"/>
</dbReference>
<dbReference type="Pfam" id="PF00069">
    <property type="entry name" value="Pkinase"/>
    <property type="match status" value="1"/>
</dbReference>
<evidence type="ECO:0000256" key="9">
    <source>
        <dbReference type="ARBA" id="ARBA00047899"/>
    </source>
</evidence>
<evidence type="ECO:0000256" key="12">
    <source>
        <dbReference type="ARBA" id="ARBA00070041"/>
    </source>
</evidence>
<keyword evidence="5 13" id="KW-0547">Nucleotide-binding</keyword>
<accession>A0A2H4UFQ7</accession>
<evidence type="ECO:0000256" key="4">
    <source>
        <dbReference type="ARBA" id="ARBA00022679"/>
    </source>
</evidence>
<feature type="domain" description="PASTA" evidence="17">
    <location>
        <begin position="506"/>
        <end position="572"/>
    </location>
</feature>
<dbReference type="PANTHER" id="PTHR43289">
    <property type="entry name" value="MITOGEN-ACTIVATED PROTEIN KINASE KINASE KINASE 20-RELATED"/>
    <property type="match status" value="1"/>
</dbReference>
<dbReference type="InterPro" id="IPR008271">
    <property type="entry name" value="Ser/Thr_kinase_AS"/>
</dbReference>
<dbReference type="SUPFAM" id="SSF56112">
    <property type="entry name" value="Protein kinase-like (PK-like)"/>
    <property type="match status" value="1"/>
</dbReference>
<dbReference type="GO" id="GO:0071224">
    <property type="term" value="P:cellular response to peptidoglycan"/>
    <property type="evidence" value="ECO:0007669"/>
    <property type="project" value="UniProtKB-ARBA"/>
</dbReference>
<dbReference type="CDD" id="cd14014">
    <property type="entry name" value="STKc_PknB_like"/>
    <property type="match status" value="1"/>
</dbReference>
<evidence type="ECO:0000256" key="11">
    <source>
        <dbReference type="ARBA" id="ARBA00060432"/>
    </source>
</evidence>
<feature type="binding site" evidence="13">
    <location>
        <position position="39"/>
    </location>
    <ligand>
        <name>ATP</name>
        <dbReference type="ChEBI" id="CHEBI:30616"/>
    </ligand>
</feature>
<keyword evidence="15" id="KW-0472">Membrane</keyword>
<dbReference type="NCBIfam" id="NF033483">
    <property type="entry name" value="PknB_PASTA_kin"/>
    <property type="match status" value="1"/>
</dbReference>
<dbReference type="EC" id="2.7.11.1" evidence="1"/>
<keyword evidence="15" id="KW-1133">Transmembrane helix</keyword>
<dbReference type="Gene3D" id="2.60.40.2560">
    <property type="match status" value="1"/>
</dbReference>
<evidence type="ECO:0000256" key="13">
    <source>
        <dbReference type="PROSITE-ProRule" id="PRU10141"/>
    </source>
</evidence>
<evidence type="ECO:0000256" key="8">
    <source>
        <dbReference type="ARBA" id="ARBA00022968"/>
    </source>
</evidence>
<evidence type="ECO:0000259" key="16">
    <source>
        <dbReference type="PROSITE" id="PS50011"/>
    </source>
</evidence>
<dbReference type="Gene3D" id="3.30.200.20">
    <property type="entry name" value="Phosphorylase Kinase, domain 1"/>
    <property type="match status" value="1"/>
</dbReference>
<evidence type="ECO:0000256" key="3">
    <source>
        <dbReference type="ARBA" id="ARBA00022544"/>
    </source>
</evidence>
<feature type="compositionally biased region" description="Basic and acidic residues" evidence="14">
    <location>
        <begin position="535"/>
        <end position="550"/>
    </location>
</feature>
<reference evidence="18" key="1">
    <citation type="submission" date="2017-11" db="EMBL/GenBank/DDBJ databases">
        <title>Characterization of MphC-encoding regions from staphylococci of animal origin.</title>
        <authorList>
            <person name="Papagiannitsis C.C."/>
            <person name="Petinaki E."/>
        </authorList>
    </citation>
    <scope>NUCLEOTIDE SEQUENCE</scope>
    <source>
        <strain evidence="18">Sxy-228lar</strain>
    </source>
</reference>
<dbReference type="Gene3D" id="1.10.510.10">
    <property type="entry name" value="Transferase(Phosphotransferase) domain 1"/>
    <property type="match status" value="1"/>
</dbReference>
<dbReference type="GO" id="GO:0004674">
    <property type="term" value="F:protein serine/threonine kinase activity"/>
    <property type="evidence" value="ECO:0007669"/>
    <property type="project" value="UniProtKB-KW"/>
</dbReference>
<dbReference type="InterPro" id="IPR000719">
    <property type="entry name" value="Prot_kinase_dom"/>
</dbReference>
<dbReference type="SMART" id="SM00220">
    <property type="entry name" value="S_TKc"/>
    <property type="match status" value="1"/>
</dbReference>
<dbReference type="InterPro" id="IPR005543">
    <property type="entry name" value="PASTA_dom"/>
</dbReference>
<evidence type="ECO:0000256" key="1">
    <source>
        <dbReference type="ARBA" id="ARBA00012513"/>
    </source>
</evidence>
<comment type="catalytic activity">
    <reaction evidence="10">
        <text>L-seryl-[protein] + ATP = O-phospho-L-seryl-[protein] + ADP + H(+)</text>
        <dbReference type="Rhea" id="RHEA:17989"/>
        <dbReference type="Rhea" id="RHEA-COMP:9863"/>
        <dbReference type="Rhea" id="RHEA-COMP:11604"/>
        <dbReference type="ChEBI" id="CHEBI:15378"/>
        <dbReference type="ChEBI" id="CHEBI:29999"/>
        <dbReference type="ChEBI" id="CHEBI:30616"/>
        <dbReference type="ChEBI" id="CHEBI:83421"/>
        <dbReference type="ChEBI" id="CHEBI:456216"/>
        <dbReference type="EC" id="2.7.11.1"/>
    </reaction>
</comment>